<evidence type="ECO:0000313" key="1">
    <source>
        <dbReference type="Proteomes" id="UP000887563"/>
    </source>
</evidence>
<proteinExistence type="predicted"/>
<dbReference type="Proteomes" id="UP000887563">
    <property type="component" value="Unplaced"/>
</dbReference>
<name>A0A914N881_MELIC</name>
<keyword evidence="1" id="KW-1185">Reference proteome</keyword>
<accession>A0A914N881</accession>
<sequence length="62" mass="7277">MKKFEESGVMHYETQFLCICLIEIQKATILSFFWIECTGDVKMSFDSSRRAESNCTTPNFRK</sequence>
<organism evidence="1 2">
    <name type="scientific">Meloidogyne incognita</name>
    <name type="common">Southern root-knot nematode worm</name>
    <name type="synonym">Oxyuris incognita</name>
    <dbReference type="NCBI Taxonomy" id="6306"/>
    <lineage>
        <taxon>Eukaryota</taxon>
        <taxon>Metazoa</taxon>
        <taxon>Ecdysozoa</taxon>
        <taxon>Nematoda</taxon>
        <taxon>Chromadorea</taxon>
        <taxon>Rhabditida</taxon>
        <taxon>Tylenchina</taxon>
        <taxon>Tylenchomorpha</taxon>
        <taxon>Tylenchoidea</taxon>
        <taxon>Meloidogynidae</taxon>
        <taxon>Meloidogyninae</taxon>
        <taxon>Meloidogyne</taxon>
        <taxon>Meloidogyne incognita group</taxon>
    </lineage>
</organism>
<dbReference type="AlphaFoldDB" id="A0A914N881"/>
<dbReference type="WBParaSite" id="Minc3s04144g35595">
    <property type="protein sequence ID" value="Minc3s04144g35595"/>
    <property type="gene ID" value="Minc3s04144g35595"/>
</dbReference>
<reference evidence="2" key="1">
    <citation type="submission" date="2022-11" db="UniProtKB">
        <authorList>
            <consortium name="WormBaseParasite"/>
        </authorList>
    </citation>
    <scope>IDENTIFICATION</scope>
</reference>
<protein>
    <submittedName>
        <fullName evidence="2">Candidate secreted effector</fullName>
    </submittedName>
</protein>
<evidence type="ECO:0000313" key="2">
    <source>
        <dbReference type="WBParaSite" id="Minc3s04144g35595"/>
    </source>
</evidence>